<evidence type="ECO:0000313" key="2">
    <source>
        <dbReference type="Proteomes" id="UP000306102"/>
    </source>
</evidence>
<evidence type="ECO:0000313" key="1">
    <source>
        <dbReference type="EMBL" id="THG19104.1"/>
    </source>
</evidence>
<protein>
    <submittedName>
        <fullName evidence="1">Uncharacterized protein</fullName>
    </submittedName>
</protein>
<keyword evidence="2" id="KW-1185">Reference proteome</keyword>
<dbReference type="EMBL" id="SDRB02002624">
    <property type="protein sequence ID" value="THG19104.1"/>
    <property type="molecule type" value="Genomic_DNA"/>
</dbReference>
<dbReference type="Proteomes" id="UP000306102">
    <property type="component" value="Unassembled WGS sequence"/>
</dbReference>
<accession>A0A4S4ERU3</accession>
<organism evidence="1 2">
    <name type="scientific">Camellia sinensis var. sinensis</name>
    <name type="common">China tea</name>
    <dbReference type="NCBI Taxonomy" id="542762"/>
    <lineage>
        <taxon>Eukaryota</taxon>
        <taxon>Viridiplantae</taxon>
        <taxon>Streptophyta</taxon>
        <taxon>Embryophyta</taxon>
        <taxon>Tracheophyta</taxon>
        <taxon>Spermatophyta</taxon>
        <taxon>Magnoliopsida</taxon>
        <taxon>eudicotyledons</taxon>
        <taxon>Gunneridae</taxon>
        <taxon>Pentapetalae</taxon>
        <taxon>asterids</taxon>
        <taxon>Ericales</taxon>
        <taxon>Theaceae</taxon>
        <taxon>Camellia</taxon>
    </lineage>
</organism>
<dbReference type="AlphaFoldDB" id="A0A4S4ERU3"/>
<name>A0A4S4ERU3_CAMSN</name>
<dbReference type="PANTHER" id="PTHR30053">
    <property type="entry name" value="ELONGATION FACTOR P"/>
    <property type="match status" value="1"/>
</dbReference>
<sequence length="212" mass="24040">MVGFEVGAVLVDWTRNSTNPRSSTHPSDSVFDFTGNDSFNSGAAADDDATFRLVDSKPPSRPRFGPKWQLQQQRNHLPQRCDEEVEAKKSEAEKEHNMTVTVQLYDERPMSASVPERVTCKVVEAQVPMKGIAATPHYKKVLLDNGLTVQKSTHSIGMRPMVANDIFQSKVERIHTMIGWTMHPLGKTMRVAYHELEFSIARFLSFLPWHKM</sequence>
<gene>
    <name evidence="1" type="ORF">TEA_025867</name>
</gene>
<dbReference type="GO" id="GO:0005737">
    <property type="term" value="C:cytoplasm"/>
    <property type="evidence" value="ECO:0007669"/>
    <property type="project" value="TreeGrafter"/>
</dbReference>
<dbReference type="InterPro" id="IPR020599">
    <property type="entry name" value="Transl_elong_fac_P/YeiP"/>
</dbReference>
<proteinExistence type="predicted"/>
<dbReference type="GO" id="GO:0003746">
    <property type="term" value="F:translation elongation factor activity"/>
    <property type="evidence" value="ECO:0007669"/>
    <property type="project" value="TreeGrafter"/>
</dbReference>
<dbReference type="PANTHER" id="PTHR30053:SF14">
    <property type="entry name" value="TRANSLATION ELONGATION FACTOR KOW-LIKE DOMAIN-CONTAINING PROTEIN"/>
    <property type="match status" value="1"/>
</dbReference>
<reference evidence="1 2" key="1">
    <citation type="journal article" date="2018" name="Proc. Natl. Acad. Sci. U.S.A.">
        <title>Draft genome sequence of Camellia sinensis var. sinensis provides insights into the evolution of the tea genome and tea quality.</title>
        <authorList>
            <person name="Wei C."/>
            <person name="Yang H."/>
            <person name="Wang S."/>
            <person name="Zhao J."/>
            <person name="Liu C."/>
            <person name="Gao L."/>
            <person name="Xia E."/>
            <person name="Lu Y."/>
            <person name="Tai Y."/>
            <person name="She G."/>
            <person name="Sun J."/>
            <person name="Cao H."/>
            <person name="Tong W."/>
            <person name="Gao Q."/>
            <person name="Li Y."/>
            <person name="Deng W."/>
            <person name="Jiang X."/>
            <person name="Wang W."/>
            <person name="Chen Q."/>
            <person name="Zhang S."/>
            <person name="Li H."/>
            <person name="Wu J."/>
            <person name="Wang P."/>
            <person name="Li P."/>
            <person name="Shi C."/>
            <person name="Zheng F."/>
            <person name="Jian J."/>
            <person name="Huang B."/>
            <person name="Shan D."/>
            <person name="Shi M."/>
            <person name="Fang C."/>
            <person name="Yue Y."/>
            <person name="Li F."/>
            <person name="Li D."/>
            <person name="Wei S."/>
            <person name="Han B."/>
            <person name="Jiang C."/>
            <person name="Yin Y."/>
            <person name="Xia T."/>
            <person name="Zhang Z."/>
            <person name="Bennetzen J.L."/>
            <person name="Zhao S."/>
            <person name="Wan X."/>
        </authorList>
    </citation>
    <scope>NUCLEOTIDE SEQUENCE [LARGE SCALE GENOMIC DNA]</scope>
    <source>
        <strain evidence="2">cv. Shuchazao</strain>
        <tissue evidence="1">Leaf</tissue>
    </source>
</reference>
<comment type="caution">
    <text evidence="1">The sequence shown here is derived from an EMBL/GenBank/DDBJ whole genome shotgun (WGS) entry which is preliminary data.</text>
</comment>
<dbReference type="STRING" id="542762.A0A4S4ERU3"/>
<dbReference type="InterPro" id="IPR012340">
    <property type="entry name" value="NA-bd_OB-fold"/>
</dbReference>
<dbReference type="Gene3D" id="2.40.50.140">
    <property type="entry name" value="Nucleic acid-binding proteins"/>
    <property type="match status" value="1"/>
</dbReference>